<proteinExistence type="predicted"/>
<dbReference type="EnsemblMetazoa" id="Aqu2.1.03346_001">
    <property type="protein sequence ID" value="Aqu2.1.03346_001"/>
    <property type="gene ID" value="Aqu2.1.03346"/>
</dbReference>
<dbReference type="AlphaFoldDB" id="A0A1X7SMP0"/>
<sequence>MEKLKLCRDSVYGYACKVLRVGLFYCEFCDAIREGDDDSVLTRKNIQRSTLLSYVKKDECFKPLREVSVITNDLILELVR</sequence>
<organism evidence="1">
    <name type="scientific">Amphimedon queenslandica</name>
    <name type="common">Sponge</name>
    <dbReference type="NCBI Taxonomy" id="400682"/>
    <lineage>
        <taxon>Eukaryota</taxon>
        <taxon>Metazoa</taxon>
        <taxon>Porifera</taxon>
        <taxon>Demospongiae</taxon>
        <taxon>Heteroscleromorpha</taxon>
        <taxon>Haplosclerida</taxon>
        <taxon>Niphatidae</taxon>
        <taxon>Amphimedon</taxon>
    </lineage>
</organism>
<evidence type="ECO:0000313" key="1">
    <source>
        <dbReference type="EnsemblMetazoa" id="Aqu2.1.03346_001"/>
    </source>
</evidence>
<name>A0A1X7SMP0_AMPQE</name>
<accession>A0A1X7SMP0</accession>
<dbReference type="InParanoid" id="A0A1X7SMP0"/>
<reference evidence="1" key="1">
    <citation type="submission" date="2017-05" db="UniProtKB">
        <authorList>
            <consortium name="EnsemblMetazoa"/>
        </authorList>
    </citation>
    <scope>IDENTIFICATION</scope>
</reference>
<protein>
    <submittedName>
        <fullName evidence="1">Uncharacterized protein</fullName>
    </submittedName>
</protein>